<evidence type="ECO:0000313" key="3">
    <source>
        <dbReference type="Proteomes" id="UP001265083"/>
    </source>
</evidence>
<dbReference type="Proteomes" id="UP001265083">
    <property type="component" value="Unassembled WGS sequence"/>
</dbReference>
<dbReference type="RefSeq" id="WP_310949203.1">
    <property type="nucleotide sequence ID" value="NZ_JAVLUS010000002.1"/>
</dbReference>
<evidence type="ECO:0000313" key="2">
    <source>
        <dbReference type="EMBL" id="MDS1112626.1"/>
    </source>
</evidence>
<dbReference type="PANTHER" id="PTHR34202:SF1">
    <property type="entry name" value="UPF0548 PROTEIN"/>
    <property type="match status" value="1"/>
</dbReference>
<reference evidence="2 3" key="1">
    <citation type="submission" date="2023-08" db="EMBL/GenBank/DDBJ databases">
        <title>Bioegradation of LLDPE and BLDPE plastic by marine bacteria from coast plastic debris.</title>
        <authorList>
            <person name="Rong Z."/>
        </authorList>
    </citation>
    <scope>NUCLEOTIDE SEQUENCE [LARGE SCALE GENOMIC DNA]</scope>
    <source>
        <strain evidence="2 3">Z-2</strain>
    </source>
</reference>
<dbReference type="EMBL" id="JAVLUS010000002">
    <property type="protein sequence ID" value="MDS1112626.1"/>
    <property type="molecule type" value="Genomic_DNA"/>
</dbReference>
<comment type="caution">
    <text evidence="2">The sequence shown here is derived from an EMBL/GenBank/DDBJ whole genome shotgun (WGS) entry which is preliminary data.</text>
</comment>
<proteinExistence type="predicted"/>
<dbReference type="PANTHER" id="PTHR34202">
    <property type="entry name" value="UPF0548 PROTEIN"/>
    <property type="match status" value="1"/>
</dbReference>
<keyword evidence="3" id="KW-1185">Reference proteome</keyword>
<accession>A0ABU2GMD3</accession>
<gene>
    <name evidence="2" type="ORF">RD149_02470</name>
</gene>
<dbReference type="InterPro" id="IPR018960">
    <property type="entry name" value="DUF1990"/>
</dbReference>
<organism evidence="2 3">
    <name type="scientific">Gordonia westfalica</name>
    <dbReference type="NCBI Taxonomy" id="158898"/>
    <lineage>
        <taxon>Bacteria</taxon>
        <taxon>Bacillati</taxon>
        <taxon>Actinomycetota</taxon>
        <taxon>Actinomycetes</taxon>
        <taxon>Mycobacteriales</taxon>
        <taxon>Gordoniaceae</taxon>
        <taxon>Gordonia</taxon>
    </lineage>
</organism>
<name>A0ABU2GMD3_9ACTN</name>
<feature type="domain" description="DUF1990" evidence="1">
    <location>
        <begin position="9"/>
        <end position="173"/>
    </location>
</feature>
<evidence type="ECO:0000259" key="1">
    <source>
        <dbReference type="Pfam" id="PF09348"/>
    </source>
</evidence>
<sequence>MTPQPSDLTYAEVGATAGELPAGYHHLRRSRVIGAGEECFTTAAHRILNWDMHRRAGIGIDSSTPPAAVGAAVTMRLGLGPVGISAACRVIEVIGSVSIGSVSIDAGTESGFAYGTLPGHPEIGEERFWVQRLPDDSVVAHIVAFSRPGRWFTRIGGPIARIAQSRIAERYLDALMCA</sequence>
<dbReference type="PIRSF" id="PIRSF010260">
    <property type="entry name" value="UCP010260"/>
    <property type="match status" value="1"/>
</dbReference>
<dbReference type="Pfam" id="PF09348">
    <property type="entry name" value="DUF1990"/>
    <property type="match status" value="1"/>
</dbReference>
<protein>
    <submittedName>
        <fullName evidence="2">DUF1990 domain-containing protein</fullName>
    </submittedName>
</protein>
<dbReference type="InterPro" id="IPR014457">
    <property type="entry name" value="UCP010260"/>
</dbReference>